<dbReference type="Gene3D" id="3.40.50.1820">
    <property type="entry name" value="alpha/beta hydrolase"/>
    <property type="match status" value="1"/>
</dbReference>
<organism evidence="1 2">
    <name type="scientific">Staphylococcus pragensis</name>
    <dbReference type="NCBI Taxonomy" id="1611836"/>
    <lineage>
        <taxon>Bacteria</taxon>
        <taxon>Bacillati</taxon>
        <taxon>Bacillota</taxon>
        <taxon>Bacilli</taxon>
        <taxon>Bacillales</taxon>
        <taxon>Staphylococcaceae</taxon>
        <taxon>Staphylococcus</taxon>
    </lineage>
</organism>
<evidence type="ECO:0000313" key="1">
    <source>
        <dbReference type="EMBL" id="TGN26981.1"/>
    </source>
</evidence>
<dbReference type="Pfam" id="PF00756">
    <property type="entry name" value="Esterase"/>
    <property type="match status" value="1"/>
</dbReference>
<reference evidence="1 2" key="1">
    <citation type="submission" date="2019-04" db="EMBL/GenBank/DDBJ databases">
        <title>Genomic characterization of Staphylococcus petrasii strains.</title>
        <authorList>
            <person name="Vrbovska V."/>
            <person name="Kovarovic V."/>
            <person name="Maslanova I."/>
            <person name="Indrakova A."/>
            <person name="Petras P."/>
            <person name="Sedo O."/>
            <person name="Svec P."/>
            <person name="Fisarova L."/>
            <person name="Sedlacek I."/>
            <person name="Doskar J."/>
            <person name="Pantucek R."/>
        </authorList>
    </citation>
    <scope>NUCLEOTIDE SEQUENCE [LARGE SCALE GENOMIC DNA]</scope>
    <source>
        <strain evidence="1 2">CCM 8529</strain>
    </source>
</reference>
<dbReference type="SUPFAM" id="SSF53474">
    <property type="entry name" value="alpha/beta-Hydrolases"/>
    <property type="match status" value="1"/>
</dbReference>
<dbReference type="EMBL" id="SRPJ01000003">
    <property type="protein sequence ID" value="TGN26981.1"/>
    <property type="molecule type" value="Genomic_DNA"/>
</dbReference>
<dbReference type="PANTHER" id="PTHR48098:SF1">
    <property type="entry name" value="DIACYLGLYCEROL ACYLTRANSFERASE_MYCOLYLTRANSFERASE AG85A"/>
    <property type="match status" value="1"/>
</dbReference>
<comment type="caution">
    <text evidence="1">The sequence shown here is derived from an EMBL/GenBank/DDBJ whole genome shotgun (WGS) entry which is preliminary data.</text>
</comment>
<protein>
    <submittedName>
        <fullName evidence="1">Esterase family protein</fullName>
    </submittedName>
</protein>
<dbReference type="AlphaFoldDB" id="A0A4Z1C3S0"/>
<dbReference type="Proteomes" id="UP000297459">
    <property type="component" value="Unassembled WGS sequence"/>
</dbReference>
<sequence length="253" mass="29253">MALIELNYLSTTIGKHQTLNVILPEDESFFKKDEEANPLKSMLVLHGLSSDTHSYKRYTSIERYANEHQLAIIMPDADHSFYTNMAYGHSYYDYVMEVYDYVHQIFPLSKDRADNFIAGHSMGGFGTTKFAFTQSERFAKAGILSAPFDVTMLKDYEYYDFSPASILGENKDVKGTDFDPYHLVDQAVNNKQDLPELLIMCGTEDELYQDNLDFIKYLDDKGINYDFRESPGKHDYAYWDKAIKEVIETFTQN</sequence>
<dbReference type="InterPro" id="IPR029058">
    <property type="entry name" value="AB_hydrolase_fold"/>
</dbReference>
<keyword evidence="2" id="KW-1185">Reference proteome</keyword>
<dbReference type="InterPro" id="IPR050583">
    <property type="entry name" value="Mycobacterial_A85_antigen"/>
</dbReference>
<accession>A0A4Z1C3S0</accession>
<dbReference type="RefSeq" id="WP_126564718.1">
    <property type="nucleotide sequence ID" value="NZ_BMCY01000003.1"/>
</dbReference>
<gene>
    <name evidence="1" type="ORF">E2558_08375</name>
</gene>
<proteinExistence type="predicted"/>
<evidence type="ECO:0000313" key="2">
    <source>
        <dbReference type="Proteomes" id="UP000297459"/>
    </source>
</evidence>
<name>A0A4Z1C3S0_9STAP</name>
<dbReference type="PANTHER" id="PTHR48098">
    <property type="entry name" value="ENTEROCHELIN ESTERASE-RELATED"/>
    <property type="match status" value="1"/>
</dbReference>
<dbReference type="InterPro" id="IPR000801">
    <property type="entry name" value="Esterase-like"/>
</dbReference>
<dbReference type="GO" id="GO:0016747">
    <property type="term" value="F:acyltransferase activity, transferring groups other than amino-acyl groups"/>
    <property type="evidence" value="ECO:0007669"/>
    <property type="project" value="TreeGrafter"/>
</dbReference>